<sequence length="524" mass="56508">MAIVEVMPSASQPLAYGVPTSTPARSEPLVRKDQTAAVTSNARRDRMLAADLGDFVSLCEPSSSTAPGKGARETQRPKGAAQTPFDGEGSKGDVWCPSRWYTGNSPLLQLHEDLLDFYEAYRPTAKEQAMRADLVKRVDELVGLVWPGASVRVFGSYSTGLYLPESDIDLVCIGTGLQDASKFERGKALHAFAAALRAAPWGHSRLEVIDKAKVPIVKFVDETSGVAVDVCIETRDGLLSASLATKANAQFPAYKVLVLVLKRFLHERGLHDTFTGGVGSYLLQLMVICSLQNPCNSAATPRGNLGSCLLHFLELFGLRFNYERVGIALREGGSFFDKFARGWANPARPHLLAVENPFDHSHDVGANSFNIYNVRRAFRHAYFSLQCMIGAGSCGAPSTRLPMLGVVLDIAQEMQSRFQLHALDAPAPTPTPAAAEGRGDAGRARRPRQAKDTRGGKPSFVPAESEEARAVHSSSSDSSPEAGAMASHASRANARGKFKRRRREAKAACAAEQKAREGKPSGSK</sequence>
<dbReference type="InterPro" id="IPR054708">
    <property type="entry name" value="MTPAP-like_central"/>
</dbReference>
<evidence type="ECO:0000259" key="9">
    <source>
        <dbReference type="Pfam" id="PF22600"/>
    </source>
</evidence>
<feature type="region of interest" description="Disordered" evidence="7">
    <location>
        <begin position="423"/>
        <end position="524"/>
    </location>
</feature>
<dbReference type="PANTHER" id="PTHR23092:SF15">
    <property type="entry name" value="INACTIVE NON-CANONICAL POLY(A) RNA POLYMERASE PROTEIN TRF4-2-RELATED"/>
    <property type="match status" value="1"/>
</dbReference>
<dbReference type="FunFam" id="3.30.460.10:FF:000006">
    <property type="entry name" value="non-canonical poly(A) RNA polymerase PAPD5"/>
    <property type="match status" value="1"/>
</dbReference>
<dbReference type="GO" id="GO:0005730">
    <property type="term" value="C:nucleolus"/>
    <property type="evidence" value="ECO:0007669"/>
    <property type="project" value="TreeGrafter"/>
</dbReference>
<dbReference type="EC" id="2.7.7.19" evidence="3"/>
<dbReference type="Pfam" id="PF03828">
    <property type="entry name" value="PAP_assoc"/>
    <property type="match status" value="1"/>
</dbReference>
<dbReference type="Proteomes" id="UP001515480">
    <property type="component" value="Unassembled WGS sequence"/>
</dbReference>
<dbReference type="GO" id="GO:0031499">
    <property type="term" value="C:TRAMP complex"/>
    <property type="evidence" value="ECO:0007669"/>
    <property type="project" value="TreeGrafter"/>
</dbReference>
<dbReference type="EMBL" id="JBGBPQ010000013">
    <property type="protein sequence ID" value="KAL1511945.1"/>
    <property type="molecule type" value="Genomic_DNA"/>
</dbReference>
<dbReference type="GO" id="GO:0043634">
    <property type="term" value="P:polyadenylation-dependent ncRNA catabolic process"/>
    <property type="evidence" value="ECO:0007669"/>
    <property type="project" value="TreeGrafter"/>
</dbReference>
<accession>A0AB34J588</accession>
<dbReference type="InterPro" id="IPR002058">
    <property type="entry name" value="PAP_assoc"/>
</dbReference>
<dbReference type="SUPFAM" id="SSF81631">
    <property type="entry name" value="PAP/OAS1 substrate-binding domain"/>
    <property type="match status" value="1"/>
</dbReference>
<evidence type="ECO:0000259" key="8">
    <source>
        <dbReference type="Pfam" id="PF03828"/>
    </source>
</evidence>
<feature type="compositionally biased region" description="Basic and acidic residues" evidence="7">
    <location>
        <begin position="437"/>
        <end position="455"/>
    </location>
</feature>
<feature type="domain" description="PAP-associated" evidence="8">
    <location>
        <begin position="304"/>
        <end position="362"/>
    </location>
</feature>
<evidence type="ECO:0000313" key="10">
    <source>
        <dbReference type="EMBL" id="KAL1511945.1"/>
    </source>
</evidence>
<dbReference type="InterPro" id="IPR045862">
    <property type="entry name" value="Trf4-like"/>
</dbReference>
<feature type="region of interest" description="Disordered" evidence="7">
    <location>
        <begin position="61"/>
        <end position="90"/>
    </location>
</feature>
<keyword evidence="11" id="KW-1185">Reference proteome</keyword>
<keyword evidence="5" id="KW-0479">Metal-binding</keyword>
<dbReference type="GO" id="GO:0046872">
    <property type="term" value="F:metal ion binding"/>
    <property type="evidence" value="ECO:0007669"/>
    <property type="project" value="UniProtKB-KW"/>
</dbReference>
<dbReference type="Gene3D" id="1.10.1410.10">
    <property type="match status" value="1"/>
</dbReference>
<gene>
    <name evidence="10" type="ORF">AB1Y20_005225</name>
</gene>
<evidence type="ECO:0000256" key="3">
    <source>
        <dbReference type="ARBA" id="ARBA00012388"/>
    </source>
</evidence>
<dbReference type="GO" id="GO:0031123">
    <property type="term" value="P:RNA 3'-end processing"/>
    <property type="evidence" value="ECO:0007669"/>
    <property type="project" value="TreeGrafter"/>
</dbReference>
<reference evidence="10 11" key="1">
    <citation type="journal article" date="2024" name="Science">
        <title>Giant polyketide synthase enzymes in the biosynthesis of giant marine polyether toxins.</title>
        <authorList>
            <person name="Fallon T.R."/>
            <person name="Shende V.V."/>
            <person name="Wierzbicki I.H."/>
            <person name="Pendleton A.L."/>
            <person name="Watervoot N.F."/>
            <person name="Auber R.P."/>
            <person name="Gonzalez D.J."/>
            <person name="Wisecaver J.H."/>
            <person name="Moore B.S."/>
        </authorList>
    </citation>
    <scope>NUCLEOTIDE SEQUENCE [LARGE SCALE GENOMIC DNA]</scope>
    <source>
        <strain evidence="10 11">12B1</strain>
    </source>
</reference>
<comment type="similarity">
    <text evidence="2">Belongs to the DNA polymerase type-B-like family.</text>
</comment>
<evidence type="ECO:0000256" key="4">
    <source>
        <dbReference type="ARBA" id="ARBA00022679"/>
    </source>
</evidence>
<dbReference type="PANTHER" id="PTHR23092">
    <property type="entry name" value="POLY(A) RNA POLYMERASE"/>
    <property type="match status" value="1"/>
</dbReference>
<dbReference type="CDD" id="cd05402">
    <property type="entry name" value="NT_PAP_TUTase"/>
    <property type="match status" value="1"/>
</dbReference>
<protein>
    <recommendedName>
        <fullName evidence="3">polynucleotide adenylyltransferase</fullName>
        <ecNumber evidence="3">2.7.7.19</ecNumber>
    </recommendedName>
</protein>
<feature type="domain" description="Poly(A) RNA polymerase mitochondrial-like central palm" evidence="9">
    <location>
        <begin position="110"/>
        <end position="243"/>
    </location>
</feature>
<evidence type="ECO:0000256" key="7">
    <source>
        <dbReference type="SAM" id="MobiDB-lite"/>
    </source>
</evidence>
<feature type="compositionally biased region" description="Basic residues" evidence="7">
    <location>
        <begin position="494"/>
        <end position="504"/>
    </location>
</feature>
<dbReference type="SUPFAM" id="SSF81301">
    <property type="entry name" value="Nucleotidyltransferase"/>
    <property type="match status" value="1"/>
</dbReference>
<evidence type="ECO:0000256" key="6">
    <source>
        <dbReference type="ARBA" id="ARBA00022842"/>
    </source>
</evidence>
<evidence type="ECO:0000256" key="1">
    <source>
        <dbReference type="ARBA" id="ARBA00001936"/>
    </source>
</evidence>
<dbReference type="AlphaFoldDB" id="A0AB34J588"/>
<dbReference type="InterPro" id="IPR043519">
    <property type="entry name" value="NT_sf"/>
</dbReference>
<feature type="compositionally biased region" description="Basic and acidic residues" evidence="7">
    <location>
        <begin position="513"/>
        <end position="524"/>
    </location>
</feature>
<keyword evidence="6" id="KW-0460">Magnesium</keyword>
<dbReference type="GO" id="GO:0003729">
    <property type="term" value="F:mRNA binding"/>
    <property type="evidence" value="ECO:0007669"/>
    <property type="project" value="TreeGrafter"/>
</dbReference>
<proteinExistence type="inferred from homology"/>
<dbReference type="Gene3D" id="3.30.460.10">
    <property type="entry name" value="Beta Polymerase, domain 2"/>
    <property type="match status" value="1"/>
</dbReference>
<evidence type="ECO:0000256" key="5">
    <source>
        <dbReference type="ARBA" id="ARBA00022723"/>
    </source>
</evidence>
<name>A0AB34J588_PRYPA</name>
<organism evidence="10 11">
    <name type="scientific">Prymnesium parvum</name>
    <name type="common">Toxic golden alga</name>
    <dbReference type="NCBI Taxonomy" id="97485"/>
    <lineage>
        <taxon>Eukaryota</taxon>
        <taxon>Haptista</taxon>
        <taxon>Haptophyta</taxon>
        <taxon>Prymnesiophyceae</taxon>
        <taxon>Prymnesiales</taxon>
        <taxon>Prymnesiaceae</taxon>
        <taxon>Prymnesium</taxon>
    </lineage>
</organism>
<evidence type="ECO:0000313" key="11">
    <source>
        <dbReference type="Proteomes" id="UP001515480"/>
    </source>
</evidence>
<dbReference type="Pfam" id="PF22600">
    <property type="entry name" value="MTPAP-like_central"/>
    <property type="match status" value="1"/>
</dbReference>
<evidence type="ECO:0000256" key="2">
    <source>
        <dbReference type="ARBA" id="ARBA00008593"/>
    </source>
</evidence>
<keyword evidence="4" id="KW-0808">Transferase</keyword>
<dbReference type="GO" id="GO:1990817">
    <property type="term" value="F:poly(A) RNA polymerase activity"/>
    <property type="evidence" value="ECO:0007669"/>
    <property type="project" value="UniProtKB-EC"/>
</dbReference>
<comment type="cofactor">
    <cofactor evidence="1">
        <name>Mn(2+)</name>
        <dbReference type="ChEBI" id="CHEBI:29035"/>
    </cofactor>
</comment>
<comment type="caution">
    <text evidence="10">The sequence shown here is derived from an EMBL/GenBank/DDBJ whole genome shotgun (WGS) entry which is preliminary data.</text>
</comment>